<feature type="region of interest" description="Disordered" evidence="1">
    <location>
        <begin position="965"/>
        <end position="1084"/>
    </location>
</feature>
<organism evidence="2 3">
    <name type="scientific">Ceratodon purpureus</name>
    <name type="common">Fire moss</name>
    <name type="synonym">Dicranum purpureum</name>
    <dbReference type="NCBI Taxonomy" id="3225"/>
    <lineage>
        <taxon>Eukaryota</taxon>
        <taxon>Viridiplantae</taxon>
        <taxon>Streptophyta</taxon>
        <taxon>Embryophyta</taxon>
        <taxon>Bryophyta</taxon>
        <taxon>Bryophytina</taxon>
        <taxon>Bryopsida</taxon>
        <taxon>Dicranidae</taxon>
        <taxon>Pseudoditrichales</taxon>
        <taxon>Ditrichaceae</taxon>
        <taxon>Ceratodon</taxon>
    </lineage>
</organism>
<proteinExistence type="predicted"/>
<keyword evidence="3" id="KW-1185">Reference proteome</keyword>
<feature type="compositionally biased region" description="Basic and acidic residues" evidence="1">
    <location>
        <begin position="137"/>
        <end position="157"/>
    </location>
</feature>
<feature type="compositionally biased region" description="Polar residues" evidence="1">
    <location>
        <begin position="1066"/>
        <end position="1084"/>
    </location>
</feature>
<feature type="compositionally biased region" description="Polar residues" evidence="1">
    <location>
        <begin position="308"/>
        <end position="321"/>
    </location>
</feature>
<feature type="compositionally biased region" description="Basic and acidic residues" evidence="1">
    <location>
        <begin position="223"/>
        <end position="233"/>
    </location>
</feature>
<feature type="region of interest" description="Disordered" evidence="1">
    <location>
        <begin position="59"/>
        <end position="80"/>
    </location>
</feature>
<sequence>MEPAMEETGKGLSVPGGLSWRSRDTSWWTSAVDLSSTLISKMDQVPGSLVGFTLPWHAGGRADTKQPQVQTQPQMPASQRGAEFAGFRTEGYAGVNKPVELPKPKNEIAQALQVETRGSSEQVEEPNGTPNGAPNGEPKRVDSPKQTSEDKSCEEISTRSFSGPRVGESRRRTKRMPVDLAPEGPKQDSEAPIRSKRLSSVSQEFLLGQGPRMQSVESPQLVRTRDADSASIRRVDEASILSSRRSSGRYSSRSLCQGPLLEEKIKQNPPHVLPPPPGTDGVVHVTRDDMPEMFPGNTNRLVQLRVGNPNSKPSESHPSSRLSKDPVLGGSYRVAASSDAIASDARESTSLPTSPRLRDKESRASKLLRKLKLSGISSRVGHESVTIDTKPGKRSGSLGGEGKLSKDRGAKVVNTLSVSQQQKLAKSLEPQRPGITNGVRAPTIHSECIARSENGAQLSVGNRDAWNGAALEGHGTKKSSSKWLFKWKWGVKPAAKVAVATVQRGANPYAAKADEPRMLSPTAEIMSDARDAFYTSKSDRYSSGVVNSDKKSTGHRRGASWGCASLAATAAITPIRSSQRNYSRIHQDDNDAGNTIESRVGSMDRDLSQSFRNGESFRSTGGQSFRSTGGQSFRKGELVFEDCHGSFRSIASGGSCASFRSVEEIEWDSRLPPPLPADQNLTIGDVAALCNSSLKFVFKCREIHHFNKFLRSQKSLLLNGCSEKGGPDCFNVILSGTDIEVSSMVAAMAYAWFLENTVPKVTGETWHAVPMIDMPRHQMHKHKSAAWLFDACGIDPAAMLYADEVVVELHYANSLLIKPPIRQICFLECLIWIQSPCLLDLFLLIVQIELGSLIAAGRVKTSIIGQDVLVTRNEVGSVCTLLGEKLVAEAQCLLEPRYMKTLLLAGILLDTENLDFASMRDTEMTTTLLVGSGSLGRNGFFDQLREVEDDDRVSKFISRNYGDGKQLSGRKSGSAALKSKIQQEAEQEQSDKDSLFTQSQDHTSTSEAGTNSSLEEDSPRLKQRSSFKYTKLPPNSAPARSHQLPSPSSAGCNEDGKAVAHIRRAATQSAKSKLPSGGNSSPNFTRIRKKLFLYQA</sequence>
<accession>A0A8T0GTN7</accession>
<feature type="region of interest" description="Disordered" evidence="1">
    <location>
        <begin position="339"/>
        <end position="364"/>
    </location>
</feature>
<feature type="compositionally biased region" description="Polar residues" evidence="1">
    <location>
        <begin position="65"/>
        <end position="77"/>
    </location>
</feature>
<evidence type="ECO:0000313" key="2">
    <source>
        <dbReference type="EMBL" id="KAG0561729.1"/>
    </source>
</evidence>
<evidence type="ECO:0000256" key="1">
    <source>
        <dbReference type="SAM" id="MobiDB-lite"/>
    </source>
</evidence>
<name>A0A8T0GTN7_CERPU</name>
<dbReference type="EMBL" id="CM026430">
    <property type="protein sequence ID" value="KAG0561729.1"/>
    <property type="molecule type" value="Genomic_DNA"/>
</dbReference>
<gene>
    <name evidence="2" type="ORF">KC19_9G086500</name>
</gene>
<dbReference type="GO" id="GO:0004309">
    <property type="term" value="F:exopolyphosphatase activity"/>
    <property type="evidence" value="ECO:0007669"/>
    <property type="project" value="TreeGrafter"/>
</dbReference>
<protein>
    <submittedName>
        <fullName evidence="2">Uncharacterized protein</fullName>
    </submittedName>
</protein>
<reference evidence="2" key="1">
    <citation type="submission" date="2020-06" db="EMBL/GenBank/DDBJ databases">
        <title>WGS assembly of Ceratodon purpureus strain R40.</title>
        <authorList>
            <person name="Carey S.B."/>
            <person name="Jenkins J."/>
            <person name="Shu S."/>
            <person name="Lovell J.T."/>
            <person name="Sreedasyam A."/>
            <person name="Maumus F."/>
            <person name="Tiley G.P."/>
            <person name="Fernandez-Pozo N."/>
            <person name="Barry K."/>
            <person name="Chen C."/>
            <person name="Wang M."/>
            <person name="Lipzen A."/>
            <person name="Daum C."/>
            <person name="Saski C.A."/>
            <person name="Payton A.C."/>
            <person name="Mcbreen J.C."/>
            <person name="Conrad R.E."/>
            <person name="Kollar L.M."/>
            <person name="Olsson S."/>
            <person name="Huttunen S."/>
            <person name="Landis J.B."/>
            <person name="Wickett N.J."/>
            <person name="Johnson M.G."/>
            <person name="Rensing S.A."/>
            <person name="Grimwood J."/>
            <person name="Schmutz J."/>
            <person name="Mcdaniel S.F."/>
        </authorList>
    </citation>
    <scope>NUCLEOTIDE SEQUENCE</scope>
    <source>
        <strain evidence="2">R40</strain>
    </source>
</reference>
<feature type="region of interest" description="Disordered" evidence="1">
    <location>
        <begin position="303"/>
        <end position="327"/>
    </location>
</feature>
<dbReference type="PANTHER" id="PTHR12112">
    <property type="entry name" value="BNIP - RELATED"/>
    <property type="match status" value="1"/>
</dbReference>
<evidence type="ECO:0000313" key="3">
    <source>
        <dbReference type="Proteomes" id="UP000822688"/>
    </source>
</evidence>
<feature type="region of interest" description="Disordered" evidence="1">
    <location>
        <begin position="379"/>
        <end position="410"/>
    </location>
</feature>
<dbReference type="PANTHER" id="PTHR12112:SF39">
    <property type="entry name" value="EG:152A3.5 PROTEIN (FBGN0003116_PN PROTEIN)"/>
    <property type="match status" value="1"/>
</dbReference>
<dbReference type="Gene3D" id="3.90.1640.10">
    <property type="entry name" value="inorganic pyrophosphatase (n-terminal core)"/>
    <property type="match status" value="2"/>
</dbReference>
<feature type="compositionally biased region" description="Polar residues" evidence="1">
    <location>
        <begin position="995"/>
        <end position="1013"/>
    </location>
</feature>
<feature type="region of interest" description="Disordered" evidence="1">
    <location>
        <begin position="114"/>
        <end position="233"/>
    </location>
</feature>
<feature type="region of interest" description="Disordered" evidence="1">
    <location>
        <begin position="580"/>
        <end position="605"/>
    </location>
</feature>
<comment type="caution">
    <text evidence="2">The sequence shown here is derived from an EMBL/GenBank/DDBJ whole genome shotgun (WGS) entry which is preliminary data.</text>
</comment>
<dbReference type="Proteomes" id="UP000822688">
    <property type="component" value="Chromosome 9"/>
</dbReference>
<dbReference type="AlphaFoldDB" id="A0A8T0GTN7"/>
<dbReference type="GO" id="GO:0005737">
    <property type="term" value="C:cytoplasm"/>
    <property type="evidence" value="ECO:0007669"/>
    <property type="project" value="TreeGrafter"/>
</dbReference>